<proteinExistence type="predicted"/>
<reference evidence="1" key="2">
    <citation type="journal article" date="2021" name="Microbiome">
        <title>Successional dynamics and alternative stable states in a saline activated sludge microbial community over 9 years.</title>
        <authorList>
            <person name="Wang Y."/>
            <person name="Ye J."/>
            <person name="Ju F."/>
            <person name="Liu L."/>
            <person name="Boyd J.A."/>
            <person name="Deng Y."/>
            <person name="Parks D.H."/>
            <person name="Jiang X."/>
            <person name="Yin X."/>
            <person name="Woodcroft B.J."/>
            <person name="Tyson G.W."/>
            <person name="Hugenholtz P."/>
            <person name="Polz M.F."/>
            <person name="Zhang T."/>
        </authorList>
    </citation>
    <scope>NUCLEOTIDE SEQUENCE</scope>
    <source>
        <strain evidence="1">HKST-UBA01</strain>
    </source>
</reference>
<sequence length="145" mass="16993">QLLRVLRRGGTLIVRVPYKDDLDAYVTDDQAYEFIHVRSFDLAALRLNFERIFQMEFVEHSTVAPYLKGHPRMKLRLLREADVARQRAIESDSPALDLLRRATQVTAEEYMDWLYALRDNEPELFGELATGLVEPLEINVVFRKR</sequence>
<evidence type="ECO:0000313" key="1">
    <source>
        <dbReference type="EMBL" id="MCA9728774.1"/>
    </source>
</evidence>
<comment type="caution">
    <text evidence="1">The sequence shown here is derived from an EMBL/GenBank/DDBJ whole genome shotgun (WGS) entry which is preliminary data.</text>
</comment>
<protein>
    <submittedName>
        <fullName evidence="1">Uncharacterized protein</fullName>
    </submittedName>
</protein>
<feature type="non-terminal residue" evidence="1">
    <location>
        <position position="1"/>
    </location>
</feature>
<dbReference type="EMBL" id="JAGQHR010000472">
    <property type="protein sequence ID" value="MCA9728774.1"/>
    <property type="molecule type" value="Genomic_DNA"/>
</dbReference>
<dbReference type="AlphaFoldDB" id="A0A956RRM4"/>
<accession>A0A956RRM4</accession>
<gene>
    <name evidence="1" type="ORF">KC729_13875</name>
</gene>
<evidence type="ECO:0000313" key="2">
    <source>
        <dbReference type="Proteomes" id="UP000697710"/>
    </source>
</evidence>
<dbReference type="Proteomes" id="UP000697710">
    <property type="component" value="Unassembled WGS sequence"/>
</dbReference>
<name>A0A956RRM4_UNCEI</name>
<reference evidence="1" key="1">
    <citation type="submission" date="2020-04" db="EMBL/GenBank/DDBJ databases">
        <authorList>
            <person name="Zhang T."/>
        </authorList>
    </citation>
    <scope>NUCLEOTIDE SEQUENCE</scope>
    <source>
        <strain evidence="1">HKST-UBA01</strain>
    </source>
</reference>
<organism evidence="1 2">
    <name type="scientific">Eiseniibacteriota bacterium</name>
    <dbReference type="NCBI Taxonomy" id="2212470"/>
    <lineage>
        <taxon>Bacteria</taxon>
        <taxon>Candidatus Eiseniibacteriota</taxon>
    </lineage>
</organism>